<dbReference type="Proteomes" id="UP000262583">
    <property type="component" value="Chromosome"/>
</dbReference>
<name>A0A2Z4Y5H0_SUMC1</name>
<evidence type="ECO:0000313" key="2">
    <source>
        <dbReference type="EMBL" id="AXA35675.1"/>
    </source>
</evidence>
<dbReference type="EMBL" id="CP030759">
    <property type="protein sequence ID" value="AXA35675.1"/>
    <property type="molecule type" value="Genomic_DNA"/>
</dbReference>
<dbReference type="GO" id="GO:0004668">
    <property type="term" value="F:protein-arginine deiminase activity"/>
    <property type="evidence" value="ECO:0007669"/>
    <property type="project" value="InterPro"/>
</dbReference>
<protein>
    <submittedName>
        <fullName evidence="2">Agmatine deiminase</fullName>
    </submittedName>
</protein>
<reference evidence="2 3" key="1">
    <citation type="submission" date="2018-05" db="EMBL/GenBank/DDBJ databases">
        <title>A metagenomic window into the 2 km-deep terrestrial subsurface aquifer revealed taxonomically and functionally diverse microbial community comprising novel uncultured bacterial lineages.</title>
        <authorList>
            <person name="Kadnikov V.V."/>
            <person name="Mardanov A.V."/>
            <person name="Beletsky A.V."/>
            <person name="Banks D."/>
            <person name="Pimenov N.V."/>
            <person name="Frank Y.A."/>
            <person name="Karnachuk O.V."/>
            <person name="Ravin N.V."/>
        </authorList>
    </citation>
    <scope>NUCLEOTIDE SEQUENCE [LARGE SCALE GENOMIC DNA]</scope>
    <source>
        <strain evidence="2">BY</strain>
    </source>
</reference>
<dbReference type="AlphaFoldDB" id="A0A2Z4Y5H0"/>
<dbReference type="Pfam" id="PF04371">
    <property type="entry name" value="PAD_porph"/>
    <property type="match status" value="1"/>
</dbReference>
<evidence type="ECO:0000313" key="3">
    <source>
        <dbReference type="Proteomes" id="UP000262583"/>
    </source>
</evidence>
<dbReference type="SUPFAM" id="SSF55909">
    <property type="entry name" value="Pentein"/>
    <property type="match status" value="1"/>
</dbReference>
<dbReference type="GO" id="GO:0009446">
    <property type="term" value="P:putrescine biosynthetic process"/>
    <property type="evidence" value="ECO:0007669"/>
    <property type="project" value="InterPro"/>
</dbReference>
<gene>
    <name evidence="2" type="ORF">BRCON_0898</name>
</gene>
<sequence length="352" mass="39637">MAAGYRMPAEWEPHAATWIAWPHNRSDWPGKFSPIPWVYAEIVRHLSSSETVCVIVRDKEMQESAQRVLAKAEAVRGPVRFFIAPTNRTWTRDYGPTFVVRESDGNVAAVKWGFNGWAKYDNYLLDEKAGQQIVRWAKVPCLRPKRSDGTPIILEGGSIDVNGAGCLLTTRECLLSSVQERNPGFSQEDYENVFRDYLGVRKTIWLNRGILGDDTHGHVDDLARFVRPDTIVTVVEEDSTDPNFEPLRENLRILRAATDESGKKVRVVPLPLPQPVIFDGQRLPASYANFYIANRVVLVPTFNDPNDRIALDRLQRLFPDRKVVGICCVDLVLGLGTLHCLTQQQPAATSAK</sequence>
<accession>A0A2Z4Y5H0</accession>
<dbReference type="InterPro" id="IPR007466">
    <property type="entry name" value="Peptidyl-Arg-deiminase_porph"/>
</dbReference>
<keyword evidence="1" id="KW-0378">Hydrolase</keyword>
<dbReference type="PANTHER" id="PTHR31377">
    <property type="entry name" value="AGMATINE DEIMINASE-RELATED"/>
    <property type="match status" value="1"/>
</dbReference>
<proteinExistence type="predicted"/>
<evidence type="ECO:0000256" key="1">
    <source>
        <dbReference type="ARBA" id="ARBA00022801"/>
    </source>
</evidence>
<dbReference type="PANTHER" id="PTHR31377:SF0">
    <property type="entry name" value="AGMATINE DEIMINASE-RELATED"/>
    <property type="match status" value="1"/>
</dbReference>
<dbReference type="KEGG" id="schv:BRCON_0898"/>
<dbReference type="Gene3D" id="3.75.10.10">
    <property type="entry name" value="L-arginine/glycine Amidinotransferase, Chain A"/>
    <property type="match status" value="1"/>
</dbReference>
<organism evidence="2 3">
    <name type="scientific">Sumerlaea chitinivorans</name>
    <dbReference type="NCBI Taxonomy" id="2250252"/>
    <lineage>
        <taxon>Bacteria</taxon>
        <taxon>Candidatus Sumerlaeota</taxon>
        <taxon>Candidatus Sumerlaeia</taxon>
        <taxon>Candidatus Sumerlaeales</taxon>
        <taxon>Candidatus Sumerlaeaceae</taxon>
        <taxon>Candidatus Sumerlaea</taxon>
    </lineage>
</organism>
<dbReference type="GO" id="GO:0047632">
    <property type="term" value="F:agmatine deiminase activity"/>
    <property type="evidence" value="ECO:0007669"/>
    <property type="project" value="TreeGrafter"/>
</dbReference>